<keyword evidence="1" id="KW-1133">Transmembrane helix</keyword>
<evidence type="ECO:0000313" key="2">
    <source>
        <dbReference type="EMBL" id="OAB79776.1"/>
    </source>
</evidence>
<dbReference type="Proteomes" id="UP000077013">
    <property type="component" value="Unassembled WGS sequence"/>
</dbReference>
<accession>A0A167IL46</accession>
<gene>
    <name evidence="2" type="ORF">ULVI_03255</name>
</gene>
<dbReference type="EMBL" id="LRXL01000026">
    <property type="protein sequence ID" value="OAB79776.1"/>
    <property type="molecule type" value="Genomic_DNA"/>
</dbReference>
<evidence type="ECO:0000313" key="3">
    <source>
        <dbReference type="Proteomes" id="UP000077013"/>
    </source>
</evidence>
<evidence type="ECO:0008006" key="4">
    <source>
        <dbReference type="Google" id="ProtNLM"/>
    </source>
</evidence>
<dbReference type="OrthoDB" id="6198791at2"/>
<evidence type="ECO:0000256" key="1">
    <source>
        <dbReference type="SAM" id="Phobius"/>
    </source>
</evidence>
<sequence length="1015" mass="114346">MRIENKKKRITNSTLFYFSAGILLLVTLIILHFTWGAPKKVNLAVDELDTPTTLITETTYERMIEADINLIHRDSEFSIYANEVRGKAELIYVYKAPLLGRKKTDKFFLHLFINDSLKTKSSSSKEPFLGLDFFPSDNATEYTVDGTKYIFFTRQLHHYAFEGKDIPFNAIEYINTGRFASGEGRSHGVNDLKISAKKTEESINKESERLLSIYISEKSYNKIKTQRKAALEKGILFSGDDDIVKTKVTLQDENGTTAPLKADLRLKGDFTDHLKHPNKWSYRVILDGNKTLFGMRKFSVQHPRTRNYSWEWLFNKLVKDAGLIGLRYEFVPANLYIDRSGSNEPISMGYMAIEESFDKILIENNNRREGLILGFEESLIWNDRAQKNELNLDIDETAADGDFYRANLPIKVYNENKVLGDPKLTKQFETAKSLLEGVRTKKLKVSEVFDLDKLTTYVALANLFGGKHGLIFHNLRIYYNPVTGKLEPVSFDSNAGNRLLDLAYFPYVSNDTKYEEMLNKKLRLVSSESFIKNQVLPYVSQLEQLDRQVMSEFNWKINLAVLEHNSNFIKKKLNPSNTLLTSLADHSKNVMKVNVKNVSGMPIDITGLTHEDGKKLDKNFPITRLLPDEEKIISFPLNRSFDNAFVSKKTKKAGFRYPKDVSKLRIIHHIPGISIEKSVMIASFGKNPNLDENLDNYSDFRSSNATTFKFVSIDDATQTVRLKKGSFEIQQDLKIPAGYTVIIEPGFTLDLKNNASFISYSAIEAKGTKTLPITFKSSNNSGAGIFVTNTIKSSTLDHCIFMNLSNPTNDLWELSGAVNFNESEVAISNSVFEGNRCEDGLNVIRSKFSVTDCTFKNTFSDAFDGDFVEGSITNSLFINSGNDGIDVSGTTLYLENIRIENPSDKAISAGEDSQITGKNIQVTGGEIGIVSKDLSSVTFENVIIKDTHLALSAFQKKTEYGTGTLTISEATLQNNELDHLIETGSHLTLNNIAVETVTNNVIDKMYGNEYGKSSR</sequence>
<dbReference type="InterPro" id="IPR011050">
    <property type="entry name" value="Pectin_lyase_fold/virulence"/>
</dbReference>
<dbReference type="RefSeq" id="WP_068589735.1">
    <property type="nucleotide sequence ID" value="NZ_LRXL01000026.1"/>
</dbReference>
<name>A0A167IL46_9FLAO</name>
<keyword evidence="1" id="KW-0472">Membrane</keyword>
<keyword evidence="3" id="KW-1185">Reference proteome</keyword>
<proteinExistence type="predicted"/>
<dbReference type="SUPFAM" id="SSF51126">
    <property type="entry name" value="Pectin lyase-like"/>
    <property type="match status" value="1"/>
</dbReference>
<reference evidence="2 3" key="1">
    <citation type="submission" date="2016-02" db="EMBL/GenBank/DDBJ databases">
        <title>Ulvibacter sp. LPB0005, isolated from Thais luteostoma.</title>
        <authorList>
            <person name="Shin S.-K."/>
            <person name="Yi H."/>
        </authorList>
    </citation>
    <scope>NUCLEOTIDE SEQUENCE [LARGE SCALE GENOMIC DNA]</scope>
    <source>
        <strain evidence="2 3">LPB0005</strain>
    </source>
</reference>
<comment type="caution">
    <text evidence="2">The sequence shown here is derived from an EMBL/GenBank/DDBJ whole genome shotgun (WGS) entry which is preliminary data.</text>
</comment>
<feature type="transmembrane region" description="Helical" evidence="1">
    <location>
        <begin position="15"/>
        <end position="35"/>
    </location>
</feature>
<protein>
    <recommendedName>
        <fullName evidence="4">Right handed beta helix domain-containing protein</fullName>
    </recommendedName>
</protein>
<dbReference type="STRING" id="1763537.ULVI_03255"/>
<organism evidence="2 3">
    <name type="scientific">Cochleicola gelatinilyticus</name>
    <dbReference type="NCBI Taxonomy" id="1763537"/>
    <lineage>
        <taxon>Bacteria</taxon>
        <taxon>Pseudomonadati</taxon>
        <taxon>Bacteroidota</taxon>
        <taxon>Flavobacteriia</taxon>
        <taxon>Flavobacteriales</taxon>
        <taxon>Flavobacteriaceae</taxon>
        <taxon>Cochleicola</taxon>
    </lineage>
</organism>
<keyword evidence="1" id="KW-0812">Transmembrane</keyword>
<dbReference type="AlphaFoldDB" id="A0A167IL46"/>